<dbReference type="Proteomes" id="UP000001522">
    <property type="component" value="Chromosome"/>
</dbReference>
<evidence type="ECO:0000256" key="1">
    <source>
        <dbReference type="ARBA" id="ARBA00023026"/>
    </source>
</evidence>
<evidence type="ECO:0000256" key="2">
    <source>
        <dbReference type="ARBA" id="ARBA00025143"/>
    </source>
</evidence>
<dbReference type="PANTHER" id="PTHR42792:SF1">
    <property type="entry name" value="FLAGELLAR HOOK-ASSOCIATED PROTEIN 3"/>
    <property type="match status" value="1"/>
</dbReference>
<reference evidence="5 6" key="1">
    <citation type="journal article" date="2010" name="BMC Genomics">
        <title>Comparative genomics and proteomics of Helicobacter mustelae, an ulcerogenic and carcinogenic gastric pathogen.</title>
        <authorList>
            <person name="O'Toole P.W."/>
            <person name="Snelling W.J."/>
            <person name="Canchaya C."/>
            <person name="Forde B.M."/>
            <person name="Hardie K.R."/>
            <person name="Josenhans C."/>
            <person name="Graham R.L.J."/>
            <person name="McMullan G."/>
            <person name="Parkhill J."/>
            <person name="Belda E."/>
            <person name="Bentley S.D."/>
        </authorList>
    </citation>
    <scope>NUCLEOTIDE SEQUENCE [LARGE SCALE GENOMIC DNA]</scope>
    <source>
        <strain evidence="6">ATCC 43772 / LMG 18044 / NCTC 12198 / 12198</strain>
    </source>
</reference>
<gene>
    <name evidence="5" type="primary">flgL</name>
    <name evidence="5" type="ordered locus">HMU06870</name>
</gene>
<dbReference type="STRING" id="679897.HMU06870"/>
<comment type="function">
    <text evidence="2">Flagellin is the subunit protein which polymerizes to form the filaments of bacterial flagella. Important for motility and virulence.</text>
</comment>
<proteinExistence type="predicted"/>
<dbReference type="InterPro" id="IPR001492">
    <property type="entry name" value="Flagellin"/>
</dbReference>
<dbReference type="AlphaFoldDB" id="D3UHH3"/>
<dbReference type="KEGG" id="hms:HMU06870"/>
<accession>D3UHH3</accession>
<comment type="subunit">
    <text evidence="3">Heteromer of FlaA and FlaB. FlaB is located proximal to the hook while the remainder of the filament is composed of the predominant FlaA.</text>
</comment>
<keyword evidence="6" id="KW-1185">Reference proteome</keyword>
<dbReference type="GO" id="GO:0005198">
    <property type="term" value="F:structural molecule activity"/>
    <property type="evidence" value="ECO:0007669"/>
    <property type="project" value="InterPro"/>
</dbReference>
<dbReference type="Pfam" id="PF00669">
    <property type="entry name" value="Flagellin_N"/>
    <property type="match status" value="1"/>
</dbReference>
<dbReference type="InterPro" id="IPR001029">
    <property type="entry name" value="Flagellin_N"/>
</dbReference>
<evidence type="ECO:0000313" key="5">
    <source>
        <dbReference type="EMBL" id="CBG39945.1"/>
    </source>
</evidence>
<keyword evidence="5" id="KW-0966">Cell projection</keyword>
<dbReference type="HOGENOM" id="CLU_020518_0_0_7"/>
<dbReference type="eggNOG" id="COG1344">
    <property type="taxonomic scope" value="Bacteria"/>
</dbReference>
<dbReference type="SUPFAM" id="SSF64518">
    <property type="entry name" value="Phase 1 flagellin"/>
    <property type="match status" value="1"/>
</dbReference>
<keyword evidence="5" id="KW-0282">Flagellum</keyword>
<dbReference type="PANTHER" id="PTHR42792">
    <property type="entry name" value="FLAGELLIN"/>
    <property type="match status" value="1"/>
</dbReference>
<dbReference type="GO" id="GO:0009288">
    <property type="term" value="C:bacterial-type flagellum"/>
    <property type="evidence" value="ECO:0007669"/>
    <property type="project" value="InterPro"/>
</dbReference>
<protein>
    <submittedName>
        <fullName evidence="5">Flagellar hook-associated protein 3</fullName>
    </submittedName>
</protein>
<keyword evidence="5" id="KW-0969">Cilium</keyword>
<evidence type="ECO:0000256" key="3">
    <source>
        <dbReference type="ARBA" id="ARBA00025928"/>
    </source>
</evidence>
<name>D3UHH3_HELM1</name>
<dbReference type="RefSeq" id="WP_013023024.1">
    <property type="nucleotide sequence ID" value="NC_013949.1"/>
</dbReference>
<evidence type="ECO:0000259" key="4">
    <source>
        <dbReference type="Pfam" id="PF00669"/>
    </source>
</evidence>
<dbReference type="Gene3D" id="1.20.1330.10">
    <property type="entry name" value="f41 fragment of flagellin, N-terminal domain"/>
    <property type="match status" value="1"/>
</dbReference>
<keyword evidence="1" id="KW-0843">Virulence</keyword>
<organism evidence="5 6">
    <name type="scientific">Helicobacter mustelae (strain ATCC 43772 / CCUG 25715 / CIP 103759 / LMG 18044 / NCTC 12198 / R85-136P)</name>
    <name type="common">Campylobacter mustelae</name>
    <dbReference type="NCBI Taxonomy" id="679897"/>
    <lineage>
        <taxon>Bacteria</taxon>
        <taxon>Pseudomonadati</taxon>
        <taxon>Campylobacterota</taxon>
        <taxon>Epsilonproteobacteria</taxon>
        <taxon>Campylobacterales</taxon>
        <taxon>Helicobacteraceae</taxon>
        <taxon>Helicobacter</taxon>
    </lineage>
</organism>
<evidence type="ECO:0000313" key="6">
    <source>
        <dbReference type="Proteomes" id="UP000001522"/>
    </source>
</evidence>
<sequence>MRITFGTKYNQMNYHQNTLQDKLNETNNKIASGLKIKHGYQDSSVYNQDLKLGYLSNTLSQGIDVAKSAHTKTLNADKTLSEMSKALVQFKTKMIQAANNVHSETSREAIALDLKAIKNHIINMANTSIGGEYIFGGSKVDRPPFDQNGRYYGNDETLYALVGSDNTVPYNITGKQLFFSTDSDKHRVITSNVKMFNQTKLHPDVMDPINKSEIPKEVYIKATDSLRDLVGDDDDDPSNDGKEYFYVRGVGTNGKAFKTKFSLGKSYVNPENPTTVQDLLTKIGEAYGNTSQSRVVDVSLNDWGQIEIRDLKAGNSTIEFHMVSSDKDVDDITDLYAEDARITIYNKSPFMTQKGLSEIETQPDTFQPWRMDLPTQLITKNNLMADRQTALSDIFDSSVRYLKIRIVDDPKNEESEWRIDIRGKNINDLAELMKARYGENLGVELINGKLSFIDKEAQEERAVSDFSFSFTTLDKEGTEIEGIPTNYGVEYDRTYFTNEGSKLIGNVSQVLPDLKGFAKENTKLSEVANGDLNNQIYNLELADTNGVRVDAHIFLGSKGSYLILPNKNPNEAPYEIPLYNPHDEPPAVSVTTANNVTYRQLMDAMGIALSYSNQNSQTLELASQKNISQESKEAYENLLERANGVVELSFDNQSRVLVQDKTTSRTAMKVLFANQSSNDFSAEGIKNAIGGITLNANNALTIDDPHIDFFKQMDAMIEAVQKNIYRPDSIEGYSPDMRNIGIQNGITVLDHLSDHIEKMIVLNGSHSRILDDIVQRNEILKTQIESQKAENIGVDIAETYNKFSNLNTNYNAVLSSTSKINQMSLVNYL</sequence>
<dbReference type="NCBIfam" id="NF006265">
    <property type="entry name" value="PRK08412.1"/>
    <property type="match status" value="1"/>
</dbReference>
<dbReference type="EMBL" id="FN555004">
    <property type="protein sequence ID" value="CBG39945.1"/>
    <property type="molecule type" value="Genomic_DNA"/>
</dbReference>
<feature type="domain" description="Flagellin N-terminal" evidence="4">
    <location>
        <begin position="10"/>
        <end position="138"/>
    </location>
</feature>